<feature type="domain" description="Putative restriction endonuclease" evidence="2">
    <location>
        <begin position="29"/>
        <end position="199"/>
    </location>
</feature>
<dbReference type="Pfam" id="PF05685">
    <property type="entry name" value="Uma2"/>
    <property type="match status" value="1"/>
</dbReference>
<evidence type="ECO:0000313" key="3">
    <source>
        <dbReference type="EMBL" id="MDG2991083.1"/>
    </source>
</evidence>
<keyword evidence="3" id="KW-0540">Nuclease</keyword>
<reference evidence="3" key="1">
    <citation type="journal article" date="2022" name="Genome Biol. Evol.">
        <title>A New Gene Family Diagnostic for Intracellular Biomineralization of Amorphous Ca Carbonates by Cyanobacteria.</title>
        <authorList>
            <person name="Benzerara K."/>
            <person name="Duprat E."/>
            <person name="Bitard-Feildel T."/>
            <person name="Caumes G."/>
            <person name="Cassier-Chauvat C."/>
            <person name="Chauvat F."/>
            <person name="Dezi M."/>
            <person name="Diop S.I."/>
            <person name="Gaschignard G."/>
            <person name="Gorgen S."/>
            <person name="Gugger M."/>
            <person name="Lopez-Garcia P."/>
            <person name="Millet M."/>
            <person name="Skouri-Panet F."/>
            <person name="Moreira D."/>
            <person name="Callebaut I."/>
        </authorList>
    </citation>
    <scope>NUCLEOTIDE SEQUENCE</scope>
    <source>
        <strain evidence="3">G9</strain>
    </source>
</reference>
<dbReference type="Gene3D" id="3.90.1570.10">
    <property type="entry name" value="tt1808, chain A"/>
    <property type="match status" value="1"/>
</dbReference>
<keyword evidence="3" id="KW-0378">Hydrolase</keyword>
<proteinExistence type="predicted"/>
<dbReference type="InterPro" id="IPR008538">
    <property type="entry name" value="Uma2"/>
</dbReference>
<sequence>MDAKPNYNNDDHPPTMTITSSQPKTYSAEEYLHLDVGSELRHEYHHGEIIPMPGGTPAHNEIIRMLVFLLTANLRKQPYSIFVTDQRLWIPTRAIGPEETDELYTYPNVMVTSRPVTLKPGRKDTVINPILIAEVLSDSTQGYDRGDKFAAYRTIPTFEEYLLIDQSKPHVEQYGKQAENQWLFTEYYGLDQTLNLQSVGVAIALTDLYEAIDW</sequence>
<feature type="region of interest" description="Disordered" evidence="1">
    <location>
        <begin position="1"/>
        <end position="24"/>
    </location>
</feature>
<dbReference type="SUPFAM" id="SSF52980">
    <property type="entry name" value="Restriction endonuclease-like"/>
    <property type="match status" value="1"/>
</dbReference>
<dbReference type="RefSeq" id="WP_277866962.1">
    <property type="nucleotide sequence ID" value="NZ_JAKKUT010000002.1"/>
</dbReference>
<organism evidence="3 4">
    <name type="scientific">Candidatus Synechococcus calcipolaris G9</name>
    <dbReference type="NCBI Taxonomy" id="1497997"/>
    <lineage>
        <taxon>Bacteria</taxon>
        <taxon>Bacillati</taxon>
        <taxon>Cyanobacteriota</taxon>
        <taxon>Cyanophyceae</taxon>
        <taxon>Synechococcales</taxon>
        <taxon>Synechococcaceae</taxon>
        <taxon>Synechococcus</taxon>
    </lineage>
</organism>
<protein>
    <submittedName>
        <fullName evidence="3">Uma2 family endonuclease</fullName>
    </submittedName>
</protein>
<evidence type="ECO:0000259" key="2">
    <source>
        <dbReference type="Pfam" id="PF05685"/>
    </source>
</evidence>
<evidence type="ECO:0000313" key="4">
    <source>
        <dbReference type="Proteomes" id="UP001154265"/>
    </source>
</evidence>
<name>A0ABT6EZP9_9SYNE</name>
<dbReference type="PANTHER" id="PTHR36558:SF1">
    <property type="entry name" value="RESTRICTION ENDONUCLEASE DOMAIN-CONTAINING PROTEIN-RELATED"/>
    <property type="match status" value="1"/>
</dbReference>
<keyword evidence="3" id="KW-0255">Endonuclease</keyword>
<dbReference type="InterPro" id="IPR011335">
    <property type="entry name" value="Restrct_endonuc-II-like"/>
</dbReference>
<dbReference type="PANTHER" id="PTHR36558">
    <property type="entry name" value="GLR1098 PROTEIN"/>
    <property type="match status" value="1"/>
</dbReference>
<feature type="compositionally biased region" description="Basic and acidic residues" evidence="1">
    <location>
        <begin position="1"/>
        <end position="13"/>
    </location>
</feature>
<dbReference type="GO" id="GO:0004519">
    <property type="term" value="F:endonuclease activity"/>
    <property type="evidence" value="ECO:0007669"/>
    <property type="project" value="UniProtKB-KW"/>
</dbReference>
<keyword evidence="4" id="KW-1185">Reference proteome</keyword>
<gene>
    <name evidence="3" type="ORF">L3556_09115</name>
</gene>
<dbReference type="InterPro" id="IPR012296">
    <property type="entry name" value="Nuclease_put_TT1808"/>
</dbReference>
<dbReference type="Proteomes" id="UP001154265">
    <property type="component" value="Unassembled WGS sequence"/>
</dbReference>
<dbReference type="CDD" id="cd06260">
    <property type="entry name" value="DUF820-like"/>
    <property type="match status" value="1"/>
</dbReference>
<evidence type="ECO:0000256" key="1">
    <source>
        <dbReference type="SAM" id="MobiDB-lite"/>
    </source>
</evidence>
<reference evidence="3" key="2">
    <citation type="submission" date="2022-01" db="EMBL/GenBank/DDBJ databases">
        <authorList>
            <person name="Zivanovic Y."/>
            <person name="Moreira D."/>
            <person name="Lopez-Garcia P."/>
        </authorList>
    </citation>
    <scope>NUCLEOTIDE SEQUENCE</scope>
    <source>
        <strain evidence="3">G9</strain>
    </source>
</reference>
<comment type="caution">
    <text evidence="3">The sequence shown here is derived from an EMBL/GenBank/DDBJ whole genome shotgun (WGS) entry which is preliminary data.</text>
</comment>
<dbReference type="EMBL" id="JAKKUT010000002">
    <property type="protein sequence ID" value="MDG2991083.1"/>
    <property type="molecule type" value="Genomic_DNA"/>
</dbReference>
<accession>A0ABT6EZP9</accession>